<dbReference type="Gene3D" id="3.10.310.70">
    <property type="match status" value="1"/>
</dbReference>
<dbReference type="Proteomes" id="UP001501736">
    <property type="component" value="Unassembled WGS sequence"/>
</dbReference>
<gene>
    <name evidence="2" type="ORF">GCM10020260_23120</name>
</gene>
<accession>A0ABP6REE7</accession>
<dbReference type="SUPFAM" id="SSF51338">
    <property type="entry name" value="Composite domain of metallo-dependent hydrolases"/>
    <property type="match status" value="1"/>
</dbReference>
<dbReference type="Gene3D" id="3.20.20.140">
    <property type="entry name" value="Metal-dependent hydrolases"/>
    <property type="match status" value="1"/>
</dbReference>
<dbReference type="EMBL" id="BAAAYG010000010">
    <property type="protein sequence ID" value="GAA3287129.1"/>
    <property type="molecule type" value="Genomic_DNA"/>
</dbReference>
<dbReference type="SUPFAM" id="SSF51556">
    <property type="entry name" value="Metallo-dependent hydrolases"/>
    <property type="match status" value="1"/>
</dbReference>
<reference evidence="3" key="1">
    <citation type="journal article" date="2019" name="Int. J. Syst. Evol. Microbiol.">
        <title>The Global Catalogue of Microorganisms (GCM) 10K type strain sequencing project: providing services to taxonomists for standard genome sequencing and annotation.</title>
        <authorList>
            <consortium name="The Broad Institute Genomics Platform"/>
            <consortium name="The Broad Institute Genome Sequencing Center for Infectious Disease"/>
            <person name="Wu L."/>
            <person name="Ma J."/>
        </authorList>
    </citation>
    <scope>NUCLEOTIDE SEQUENCE [LARGE SCALE GENOMIC DNA]</scope>
    <source>
        <strain evidence="3">JCM 11483</strain>
    </source>
</reference>
<dbReference type="InterPro" id="IPR011059">
    <property type="entry name" value="Metal-dep_hydrolase_composite"/>
</dbReference>
<evidence type="ECO:0000313" key="3">
    <source>
        <dbReference type="Proteomes" id="UP001501736"/>
    </source>
</evidence>
<comment type="caution">
    <text evidence="2">The sequence shown here is derived from an EMBL/GenBank/DDBJ whole genome shotgun (WGS) entry which is preliminary data.</text>
</comment>
<name>A0ABP6REE7_9MICC</name>
<dbReference type="RefSeq" id="WP_344721516.1">
    <property type="nucleotide sequence ID" value="NZ_BAAAYG010000010.1"/>
</dbReference>
<dbReference type="Gene3D" id="2.30.40.10">
    <property type="entry name" value="Urease, subunit C, domain 1"/>
    <property type="match status" value="1"/>
</dbReference>
<organism evidence="2 3">
    <name type="scientific">Nesterenkonia halobia</name>
    <dbReference type="NCBI Taxonomy" id="37922"/>
    <lineage>
        <taxon>Bacteria</taxon>
        <taxon>Bacillati</taxon>
        <taxon>Actinomycetota</taxon>
        <taxon>Actinomycetes</taxon>
        <taxon>Micrococcales</taxon>
        <taxon>Micrococcaceae</taxon>
        <taxon>Nesterenkonia</taxon>
    </lineage>
</organism>
<sequence length="563" mass="60384">MRRLFTGEHSTPPTEDAPTLVTARRIRTMTDARPEAEAMVLLGGRIAWIGETAAAHAEARRLCRTDQRPHHVDLGDAVVAPGFIDPHAHPLMHGQMMSWVDCSPERAGSIPEIVELLRAAAARLPADTPVRGYGYEQTNLAEGRHPTRDELDRVADDRPVYLMNASGHGGVVNSRTLTSCGVDESTPDPPGGEFFRDGDGRLTGEVSDSACNVLTGLDGVKIGSHGPNFHLGDSPAEHLEQLDASQQEFLSHGVTTIGDAQVSRREFDTYLRAAAEGRLRTRVGLYALSHLLDAAVDLGLHGAFGNARLWFAGVKLYADGTLGGSTAYFPEGYRDDPCRRGMLYHPPEEYAELVRRAHSVGLQTATHAQSPTAVGMVLDAVRAAQRTAPRKDARHRIEHCGLPSAAQVAEIADLGIIPVNQPQHYHNWGDGLLTTVGETAARFNPLGEFDAAGIRFALSSDAPVADPHALAAVGTAATRRTRSGAVHGSAELTVGVDRALQAHTVDAARALGREHDLGSLAPGTRADFVVLDDDPLSLSPDTLPALTVRQTWVDGRLAWEAPR</sequence>
<dbReference type="InterPro" id="IPR033932">
    <property type="entry name" value="YtcJ-like"/>
</dbReference>
<dbReference type="PANTHER" id="PTHR22642">
    <property type="entry name" value="IMIDAZOLONEPROPIONASE"/>
    <property type="match status" value="1"/>
</dbReference>
<dbReference type="InterPro" id="IPR013108">
    <property type="entry name" value="Amidohydro_3"/>
</dbReference>
<keyword evidence="3" id="KW-1185">Reference proteome</keyword>
<dbReference type="Pfam" id="PF07969">
    <property type="entry name" value="Amidohydro_3"/>
    <property type="match status" value="1"/>
</dbReference>
<dbReference type="CDD" id="cd01300">
    <property type="entry name" value="YtcJ_like"/>
    <property type="match status" value="1"/>
</dbReference>
<evidence type="ECO:0000313" key="2">
    <source>
        <dbReference type="EMBL" id="GAA3287129.1"/>
    </source>
</evidence>
<protein>
    <submittedName>
        <fullName evidence="2">Amidohydrolase</fullName>
    </submittedName>
</protein>
<dbReference type="InterPro" id="IPR032466">
    <property type="entry name" value="Metal_Hydrolase"/>
</dbReference>
<evidence type="ECO:0000259" key="1">
    <source>
        <dbReference type="Pfam" id="PF07969"/>
    </source>
</evidence>
<proteinExistence type="predicted"/>
<feature type="domain" description="Amidohydrolase 3" evidence="1">
    <location>
        <begin position="72"/>
        <end position="557"/>
    </location>
</feature>
<dbReference type="PANTHER" id="PTHR22642:SF2">
    <property type="entry name" value="PROTEIN LONG AFTER FAR-RED 3"/>
    <property type="match status" value="1"/>
</dbReference>